<dbReference type="Pfam" id="PF14759">
    <property type="entry name" value="Reductase_C"/>
    <property type="match status" value="1"/>
</dbReference>
<dbReference type="InterPro" id="IPR050446">
    <property type="entry name" value="FAD-oxidoreductase/Apoptosis"/>
</dbReference>
<evidence type="ECO:0000313" key="8">
    <source>
        <dbReference type="Proteomes" id="UP000557772"/>
    </source>
</evidence>
<dbReference type="Pfam" id="PF07992">
    <property type="entry name" value="Pyr_redox_2"/>
    <property type="match status" value="1"/>
</dbReference>
<name>A0A849AJ89_9MICO</name>
<feature type="domain" description="FAD/NAD(P)-binding" evidence="5">
    <location>
        <begin position="4"/>
        <end position="302"/>
    </location>
</feature>
<dbReference type="InterPro" id="IPR028202">
    <property type="entry name" value="Reductase_C"/>
</dbReference>
<dbReference type="PANTHER" id="PTHR43557">
    <property type="entry name" value="APOPTOSIS-INDUCING FACTOR 1"/>
    <property type="match status" value="1"/>
</dbReference>
<dbReference type="GO" id="GO:0005737">
    <property type="term" value="C:cytoplasm"/>
    <property type="evidence" value="ECO:0007669"/>
    <property type="project" value="TreeGrafter"/>
</dbReference>
<dbReference type="PRINTS" id="PR00368">
    <property type="entry name" value="FADPNR"/>
</dbReference>
<dbReference type="GO" id="GO:0016651">
    <property type="term" value="F:oxidoreductase activity, acting on NAD(P)H"/>
    <property type="evidence" value="ECO:0007669"/>
    <property type="project" value="TreeGrafter"/>
</dbReference>
<evidence type="ECO:0000256" key="3">
    <source>
        <dbReference type="ARBA" id="ARBA00022827"/>
    </source>
</evidence>
<dbReference type="PRINTS" id="PR00411">
    <property type="entry name" value="PNDRDTASEI"/>
</dbReference>
<evidence type="ECO:0000256" key="2">
    <source>
        <dbReference type="ARBA" id="ARBA00022630"/>
    </source>
</evidence>
<keyword evidence="2" id="KW-0285">Flavoprotein</keyword>
<keyword evidence="3" id="KW-0274">FAD</keyword>
<dbReference type="InterPro" id="IPR023753">
    <property type="entry name" value="FAD/NAD-binding_dom"/>
</dbReference>
<dbReference type="InterPro" id="IPR016156">
    <property type="entry name" value="FAD/NAD-linked_Rdtase_dimer_sf"/>
</dbReference>
<keyword evidence="8" id="KW-1185">Reference proteome</keyword>
<dbReference type="AlphaFoldDB" id="A0A849AJ89"/>
<dbReference type="InterPro" id="IPR036188">
    <property type="entry name" value="FAD/NAD-bd_sf"/>
</dbReference>
<evidence type="ECO:0000256" key="4">
    <source>
        <dbReference type="ARBA" id="ARBA00023002"/>
    </source>
</evidence>
<evidence type="ECO:0000259" key="5">
    <source>
        <dbReference type="Pfam" id="PF07992"/>
    </source>
</evidence>
<gene>
    <name evidence="7" type="ORF">HJ588_08940</name>
</gene>
<feature type="domain" description="Reductase C-terminal" evidence="6">
    <location>
        <begin position="321"/>
        <end position="404"/>
    </location>
</feature>
<comment type="cofactor">
    <cofactor evidence="1">
        <name>FAD</name>
        <dbReference type="ChEBI" id="CHEBI:57692"/>
    </cofactor>
</comment>
<dbReference type="Gene3D" id="3.30.390.30">
    <property type="match status" value="1"/>
</dbReference>
<accession>A0A849AJ89</accession>
<proteinExistence type="predicted"/>
<dbReference type="Proteomes" id="UP000557772">
    <property type="component" value="Unassembled WGS sequence"/>
</dbReference>
<sequence length="411" mass="43530">MPSTIVIVGASLAGAHAASALRDRGHDGAIVLVGAESHLPYQRPGLSKGYLRGKDGHEELLVHPEDRYRELAVDLRLGTRATAIDTASQRLSVDDGDDIAYDQLLLATGARPRIPALPGIDLDGVHYLRTIDDSDALRARLAPGVHLTIVGAGWVGSEVAATARSLGAEVTVLDPLTVPLESVLGAEIGRAFGVRHTDNGVDLRAGRLVTGIDGKGGRVTGVRTDGGDVIETDLVLVAVGAEPNTELAEQAGIRVDRGVLVDDRLRTSAPEVYAAGDVARADHPRYAEAIRVEHWDNAMQQGGFAGSSMLGADGVYERVPYFFSTQYDVTIEVTGRPDATHRLVLRGDPTDSSFMAFWLQDNVIQAGLNANSWGAADTIRGLIESHAQVDAVALADESVPLDELGQQVTTP</sequence>
<evidence type="ECO:0000313" key="7">
    <source>
        <dbReference type="EMBL" id="NNG39401.1"/>
    </source>
</evidence>
<protein>
    <submittedName>
        <fullName evidence="7">FAD-dependent oxidoreductase</fullName>
    </submittedName>
</protein>
<dbReference type="EMBL" id="JABENB010000001">
    <property type="protein sequence ID" value="NNG39401.1"/>
    <property type="molecule type" value="Genomic_DNA"/>
</dbReference>
<dbReference type="SUPFAM" id="SSF51905">
    <property type="entry name" value="FAD/NAD(P)-binding domain"/>
    <property type="match status" value="2"/>
</dbReference>
<dbReference type="PANTHER" id="PTHR43557:SF2">
    <property type="entry name" value="RIESKE DOMAIN-CONTAINING PROTEIN-RELATED"/>
    <property type="match status" value="1"/>
</dbReference>
<comment type="caution">
    <text evidence="7">The sequence shown here is derived from an EMBL/GenBank/DDBJ whole genome shotgun (WGS) entry which is preliminary data.</text>
</comment>
<reference evidence="7 8" key="1">
    <citation type="submission" date="2020-05" db="EMBL/GenBank/DDBJ databases">
        <title>Flexivirga sp. ID2601S isolated from air conditioner.</title>
        <authorList>
            <person name="Kim D.H."/>
        </authorList>
    </citation>
    <scope>NUCLEOTIDE SEQUENCE [LARGE SCALE GENOMIC DNA]</scope>
    <source>
        <strain evidence="7 8">ID2601S</strain>
    </source>
</reference>
<organism evidence="7 8">
    <name type="scientific">Flexivirga aerilata</name>
    <dbReference type="NCBI Taxonomy" id="1656889"/>
    <lineage>
        <taxon>Bacteria</taxon>
        <taxon>Bacillati</taxon>
        <taxon>Actinomycetota</taxon>
        <taxon>Actinomycetes</taxon>
        <taxon>Micrococcales</taxon>
        <taxon>Dermacoccaceae</taxon>
        <taxon>Flexivirga</taxon>
    </lineage>
</organism>
<evidence type="ECO:0000256" key="1">
    <source>
        <dbReference type="ARBA" id="ARBA00001974"/>
    </source>
</evidence>
<dbReference type="RefSeq" id="WP_171154120.1">
    <property type="nucleotide sequence ID" value="NZ_JABENB010000001.1"/>
</dbReference>
<dbReference type="SUPFAM" id="SSF55424">
    <property type="entry name" value="FAD/NAD-linked reductases, dimerisation (C-terminal) domain"/>
    <property type="match status" value="1"/>
</dbReference>
<evidence type="ECO:0000259" key="6">
    <source>
        <dbReference type="Pfam" id="PF14759"/>
    </source>
</evidence>
<dbReference type="Gene3D" id="3.50.50.60">
    <property type="entry name" value="FAD/NAD(P)-binding domain"/>
    <property type="match status" value="2"/>
</dbReference>
<keyword evidence="4" id="KW-0560">Oxidoreductase</keyword>